<evidence type="ECO:0000313" key="2">
    <source>
        <dbReference type="EMBL" id="OOM73572.1"/>
    </source>
</evidence>
<dbReference type="Pfam" id="PF07791">
    <property type="entry name" value="Imm11"/>
    <property type="match status" value="1"/>
</dbReference>
<dbReference type="Proteomes" id="UP000190890">
    <property type="component" value="Unassembled WGS sequence"/>
</dbReference>
<organism evidence="2 3">
    <name type="scientific">Clostridium puniceum</name>
    <dbReference type="NCBI Taxonomy" id="29367"/>
    <lineage>
        <taxon>Bacteria</taxon>
        <taxon>Bacillati</taxon>
        <taxon>Bacillota</taxon>
        <taxon>Clostridia</taxon>
        <taxon>Eubacteriales</taxon>
        <taxon>Clostridiaceae</taxon>
        <taxon>Clostridium</taxon>
    </lineage>
</organism>
<gene>
    <name evidence="2" type="ORF">CLPUN_44680</name>
</gene>
<dbReference type="EMBL" id="LZZM01000213">
    <property type="protein sequence ID" value="OOM73572.1"/>
    <property type="molecule type" value="Genomic_DNA"/>
</dbReference>
<dbReference type="OrthoDB" id="2086300at2"/>
<evidence type="ECO:0000313" key="3">
    <source>
        <dbReference type="Proteomes" id="UP000190890"/>
    </source>
</evidence>
<comment type="caution">
    <text evidence="2">The sequence shown here is derived from an EMBL/GenBank/DDBJ whole genome shotgun (WGS) entry which is preliminary data.</text>
</comment>
<evidence type="ECO:0000259" key="1">
    <source>
        <dbReference type="Pfam" id="PF07791"/>
    </source>
</evidence>
<name>A0A1S8T7D1_9CLOT</name>
<dbReference type="STRING" id="29367.CLPUN_44680"/>
<dbReference type="RefSeq" id="WP_077849403.1">
    <property type="nucleotide sequence ID" value="NZ_LZZM01000213.1"/>
</dbReference>
<reference evidence="2 3" key="1">
    <citation type="submission" date="2016-05" db="EMBL/GenBank/DDBJ databases">
        <title>Microbial solvent formation.</title>
        <authorList>
            <person name="Poehlein A."/>
            <person name="Montoya Solano J.D."/>
            <person name="Flitsch S."/>
            <person name="Krabben P."/>
            <person name="Duerre P."/>
            <person name="Daniel R."/>
        </authorList>
    </citation>
    <scope>NUCLEOTIDE SEQUENCE [LARGE SCALE GENOMIC DNA]</scope>
    <source>
        <strain evidence="2 3">DSM 2619</strain>
    </source>
</reference>
<dbReference type="AlphaFoldDB" id="A0A1S8T7D1"/>
<keyword evidence="3" id="KW-1185">Reference proteome</keyword>
<feature type="domain" description="Immunity MXAN-0049 protein" evidence="1">
    <location>
        <begin position="49"/>
        <end position="168"/>
    </location>
</feature>
<accession>A0A1S8T7D1</accession>
<proteinExistence type="predicted"/>
<sequence>MDYFLLKQDERYGKTPRLIDVFKNIDVRNINLLNAHKIDGMVIFNIKCDEGTKFLDILDTQLFLISEGMKKIIEKYNTEIIFKIIPLINVEHERQENYYLPIIEEVDCLSENAELNLNRTVVKRIILSTEKIKGKKIFKIKESSKTLIVIRLDVAESLLRRNFQGICLERLELED</sequence>
<dbReference type="InterPro" id="IPR012433">
    <property type="entry name" value="Imm11"/>
</dbReference>
<protein>
    <recommendedName>
        <fullName evidence="1">Immunity MXAN-0049 protein domain-containing protein</fullName>
    </recommendedName>
</protein>